<dbReference type="Proteomes" id="UP000182719">
    <property type="component" value="Unassembled WGS sequence"/>
</dbReference>
<feature type="compositionally biased region" description="Basic and acidic residues" evidence="6">
    <location>
        <begin position="371"/>
        <end position="385"/>
    </location>
</feature>
<dbReference type="PANTHER" id="PTHR30329">
    <property type="entry name" value="STATOR ELEMENT OF FLAGELLAR MOTOR COMPLEX"/>
    <property type="match status" value="1"/>
</dbReference>
<evidence type="ECO:0000256" key="2">
    <source>
        <dbReference type="ARBA" id="ARBA00022729"/>
    </source>
</evidence>
<keyword evidence="4" id="KW-0998">Cell outer membrane</keyword>
<reference evidence="10" key="1">
    <citation type="submission" date="2016-10" db="EMBL/GenBank/DDBJ databases">
        <authorList>
            <person name="Varghese N."/>
            <person name="Submissions S."/>
        </authorList>
    </citation>
    <scope>NUCLEOTIDE SEQUENCE [LARGE SCALE GENOMIC DNA]</scope>
    <source>
        <strain evidence="10">DSM 17044</strain>
    </source>
</reference>
<feature type="compositionally biased region" description="Basic and acidic residues" evidence="6">
    <location>
        <begin position="398"/>
        <end position="413"/>
    </location>
</feature>
<evidence type="ECO:0000256" key="7">
    <source>
        <dbReference type="SAM" id="SignalP"/>
    </source>
</evidence>
<dbReference type="CDD" id="cd07185">
    <property type="entry name" value="OmpA_C-like"/>
    <property type="match status" value="1"/>
</dbReference>
<dbReference type="AlphaFoldDB" id="A0A1H7L2C7"/>
<name>A0A1H7L2C7_STIAU</name>
<dbReference type="GO" id="GO:0005509">
    <property type="term" value="F:calcium ion binding"/>
    <property type="evidence" value="ECO:0007669"/>
    <property type="project" value="InterPro"/>
</dbReference>
<evidence type="ECO:0000313" key="10">
    <source>
        <dbReference type="Proteomes" id="UP000182719"/>
    </source>
</evidence>
<sequence>MRLSLLSALALSTSALAQPAGLPEFEVERLEFNPSGAGSLVLGTGQLLPGERFRFALIGHYENRPLTPSIADVNGENGFREVPLITHRTTAHLLAAYGLGGNLEVGLQVPVILSNEQGNLANTPFGTPEGGLKLGTPLATFNIGVLSQSETIPVDLAAGVSMGLPLGSDKALARESGLRAIPRIMVGRESEGFRTGFELGAALRPRVTIGAGESSEAYNTLRLGTSVATVGEGVRYEGNLLLNIPFGTESLSAEALAGVRSPMTNDVEVFAMGGMGFGGTLGTPDFRVILGAAYGGMPARCVAGGKHAPAQCPDLDDDGDNVKNRDDSCPTEGGKVDTKGCPLADADKDGVEDAADKCPQVAGTASAQGCPDRDSDGVQDAEDKCPAAAGPAANQGCPDKDGDGIEDSADRCPTEAGPAERQGCPTKDADNDGVLDEQDSCPSEAGLPELKGCPAKDADNDTLADHLDNCPNEAGPVDNQGCPAKQKQLVAIRQDRIEIKEAVYFDSGKATIQARSNALLDQMAKLLNEHPEIVSVLIEGHTDNSGAADFNRTLSKQRADTVRDYLVKKGVATERLETQGFGPDRPVQPNTTSAGRTANRRVDFITRYANAEPAEATPEQQPQVP</sequence>
<dbReference type="PROSITE" id="PS51123">
    <property type="entry name" value="OMPA_2"/>
    <property type="match status" value="1"/>
</dbReference>
<dbReference type="Gene3D" id="3.30.1330.60">
    <property type="entry name" value="OmpA-like domain"/>
    <property type="match status" value="1"/>
</dbReference>
<organism evidence="9 10">
    <name type="scientific">Stigmatella aurantiaca</name>
    <dbReference type="NCBI Taxonomy" id="41"/>
    <lineage>
        <taxon>Bacteria</taxon>
        <taxon>Pseudomonadati</taxon>
        <taxon>Myxococcota</taxon>
        <taxon>Myxococcia</taxon>
        <taxon>Myxococcales</taxon>
        <taxon>Cystobacterineae</taxon>
        <taxon>Archangiaceae</taxon>
        <taxon>Stigmatella</taxon>
    </lineage>
</organism>
<comment type="subcellular location">
    <subcellularLocation>
        <location evidence="1">Cell outer membrane</location>
    </subcellularLocation>
</comment>
<dbReference type="InterPro" id="IPR028974">
    <property type="entry name" value="TSP_type-3_rpt"/>
</dbReference>
<evidence type="ECO:0000256" key="4">
    <source>
        <dbReference type="ARBA" id="ARBA00023237"/>
    </source>
</evidence>
<evidence type="ECO:0000313" key="9">
    <source>
        <dbReference type="EMBL" id="SEK93189.1"/>
    </source>
</evidence>
<evidence type="ECO:0000259" key="8">
    <source>
        <dbReference type="PROSITE" id="PS51123"/>
    </source>
</evidence>
<proteinExistence type="predicted"/>
<protein>
    <submittedName>
        <fullName evidence="9">Outer membrane protein OmpA</fullName>
    </submittedName>
</protein>
<evidence type="ECO:0000256" key="6">
    <source>
        <dbReference type="SAM" id="MobiDB-lite"/>
    </source>
</evidence>
<evidence type="ECO:0000256" key="5">
    <source>
        <dbReference type="PROSITE-ProRule" id="PRU00473"/>
    </source>
</evidence>
<dbReference type="Gene3D" id="4.10.1080.10">
    <property type="entry name" value="TSP type-3 repeat"/>
    <property type="match status" value="1"/>
</dbReference>
<dbReference type="InterPro" id="IPR006665">
    <property type="entry name" value="OmpA-like"/>
</dbReference>
<dbReference type="Pfam" id="PF02412">
    <property type="entry name" value="TSP_3"/>
    <property type="match status" value="5"/>
</dbReference>
<keyword evidence="10" id="KW-1185">Reference proteome</keyword>
<dbReference type="Pfam" id="PF00691">
    <property type="entry name" value="OmpA"/>
    <property type="match status" value="1"/>
</dbReference>
<dbReference type="InterPro" id="IPR003367">
    <property type="entry name" value="Thrombospondin_3-like_rpt"/>
</dbReference>
<gene>
    <name evidence="9" type="ORF">SAMN05444354_103101</name>
</gene>
<evidence type="ECO:0000256" key="1">
    <source>
        <dbReference type="ARBA" id="ARBA00004442"/>
    </source>
</evidence>
<dbReference type="SUPFAM" id="SSF103647">
    <property type="entry name" value="TSP type-3 repeat"/>
    <property type="match status" value="1"/>
</dbReference>
<feature type="signal peptide" evidence="7">
    <location>
        <begin position="1"/>
        <end position="17"/>
    </location>
</feature>
<dbReference type="PRINTS" id="PR01023">
    <property type="entry name" value="NAFLGMOTY"/>
</dbReference>
<dbReference type="InterPro" id="IPR006664">
    <property type="entry name" value="OMP_bac"/>
</dbReference>
<feature type="region of interest" description="Disordered" evidence="6">
    <location>
        <begin position="578"/>
        <end position="601"/>
    </location>
</feature>
<feature type="region of interest" description="Disordered" evidence="6">
    <location>
        <begin position="311"/>
        <end position="342"/>
    </location>
</feature>
<dbReference type="PANTHER" id="PTHR30329:SF21">
    <property type="entry name" value="LIPOPROTEIN YIAD-RELATED"/>
    <property type="match status" value="1"/>
</dbReference>
<feature type="compositionally biased region" description="Basic and acidic residues" evidence="6">
    <location>
        <begin position="320"/>
        <end position="338"/>
    </location>
</feature>
<dbReference type="InterPro" id="IPR050330">
    <property type="entry name" value="Bact_OuterMem_StrucFunc"/>
</dbReference>
<dbReference type="PRINTS" id="PR01021">
    <property type="entry name" value="OMPADOMAIN"/>
</dbReference>
<dbReference type="GO" id="GO:0009279">
    <property type="term" value="C:cell outer membrane"/>
    <property type="evidence" value="ECO:0007669"/>
    <property type="project" value="UniProtKB-SubCell"/>
</dbReference>
<dbReference type="GO" id="GO:0007155">
    <property type="term" value="P:cell adhesion"/>
    <property type="evidence" value="ECO:0007669"/>
    <property type="project" value="InterPro"/>
</dbReference>
<dbReference type="SUPFAM" id="SSF103088">
    <property type="entry name" value="OmpA-like"/>
    <property type="match status" value="1"/>
</dbReference>
<accession>A0A1H7L2C7</accession>
<keyword evidence="3 5" id="KW-0472">Membrane</keyword>
<feature type="domain" description="OmpA-like" evidence="8">
    <location>
        <begin position="492"/>
        <end position="610"/>
    </location>
</feature>
<dbReference type="EMBL" id="FOAP01000003">
    <property type="protein sequence ID" value="SEK93189.1"/>
    <property type="molecule type" value="Genomic_DNA"/>
</dbReference>
<dbReference type="InterPro" id="IPR036737">
    <property type="entry name" value="OmpA-like_sf"/>
</dbReference>
<keyword evidence="2 7" id="KW-0732">Signal</keyword>
<evidence type="ECO:0000256" key="3">
    <source>
        <dbReference type="ARBA" id="ARBA00023136"/>
    </source>
</evidence>
<feature type="chain" id="PRO_5010271152" evidence="7">
    <location>
        <begin position="18"/>
        <end position="625"/>
    </location>
</feature>
<feature type="region of interest" description="Disordered" evidence="6">
    <location>
        <begin position="359"/>
        <end position="452"/>
    </location>
</feature>